<dbReference type="EMBL" id="JACJKH010000014">
    <property type="protein sequence ID" value="MBM6744450.1"/>
    <property type="molecule type" value="Genomic_DNA"/>
</dbReference>
<organism evidence="3 4">
    <name type="scientific">Drancourtella massiliensis</name>
    <dbReference type="NCBI Taxonomy" id="1632013"/>
    <lineage>
        <taxon>Bacteria</taxon>
        <taxon>Bacillati</taxon>
        <taxon>Bacillota</taxon>
        <taxon>Clostridia</taxon>
        <taxon>Eubacteriales</taxon>
        <taxon>Oscillospiraceae</taxon>
        <taxon>Drancourtella</taxon>
    </lineage>
</organism>
<dbReference type="Gene3D" id="3.30.565.10">
    <property type="entry name" value="Histidine kinase-like ATPase, C-terminal domain"/>
    <property type="match status" value="1"/>
</dbReference>
<feature type="transmembrane region" description="Helical" evidence="1">
    <location>
        <begin position="6"/>
        <end position="26"/>
    </location>
</feature>
<dbReference type="InterPro" id="IPR032834">
    <property type="entry name" value="NatK-like_C"/>
</dbReference>
<evidence type="ECO:0000259" key="2">
    <source>
        <dbReference type="Pfam" id="PF14501"/>
    </source>
</evidence>
<dbReference type="RefSeq" id="WP_204864185.1">
    <property type="nucleotide sequence ID" value="NZ_JACJKH010000014.1"/>
</dbReference>
<keyword evidence="1" id="KW-1133">Transmembrane helix</keyword>
<dbReference type="CDD" id="cd16935">
    <property type="entry name" value="HATPase_AgrC-ComD-like"/>
    <property type="match status" value="1"/>
</dbReference>
<feature type="transmembrane region" description="Helical" evidence="1">
    <location>
        <begin position="94"/>
        <end position="118"/>
    </location>
</feature>
<dbReference type="SUPFAM" id="SSF55874">
    <property type="entry name" value="ATPase domain of HSP90 chaperone/DNA topoisomerase II/histidine kinase"/>
    <property type="match status" value="1"/>
</dbReference>
<keyword evidence="4" id="KW-1185">Reference proteome</keyword>
<name>A0ABS2EHK3_9FIRM</name>
<feature type="transmembrane region" description="Helical" evidence="1">
    <location>
        <begin position="130"/>
        <end position="151"/>
    </location>
</feature>
<sequence>MGRQIHGIVLILLSICEVWMCYQVLYRTVLEKEHLRKWQKVLIWGNITVLGILMGINRKIIFFSTLMFAFSILVTWLCALGVERKNVLIKLQIIILYYTIFALLDFFFGFISMEVIGQRFFDDIYKFSQSIVQCVLYLISRVCIAVLLMKWDHHGWYRKDDRNVLVWLCIGGVALLRIYQKILGNMALGSILMRGWAAAVSMVLVAVLTSGVFIVSYRFKMLKKENEMLLNLEEMSKNHVKDLEQMIEKNRILTHDMKNHLIVLQEYGKKEKWDLLMSYLNEISDDLYWVTKATWTQVEILDMLLNQKKMKAESKGIAFHIKASTIGEVSITDTEICSLFGNLLDNAIEACEKIQYKKRWIEIRIMRKSKMLYITIANSIEEFPLVQEGKLITGKKEKQRHGYGLKSVQHVVRKYRGDFEYQICEKEFIVTIKFWKL</sequence>
<reference evidence="3 4" key="1">
    <citation type="journal article" date="2021" name="Sci. Rep.">
        <title>The distribution of antibiotic resistance genes in chicken gut microbiota commensals.</title>
        <authorList>
            <person name="Juricova H."/>
            <person name="Matiasovicova J."/>
            <person name="Kubasova T."/>
            <person name="Cejkova D."/>
            <person name="Rychlik I."/>
        </authorList>
    </citation>
    <scope>NUCLEOTIDE SEQUENCE [LARGE SCALE GENOMIC DNA]</scope>
    <source>
        <strain evidence="3 4">An770</strain>
    </source>
</reference>
<feature type="transmembrane region" description="Helical" evidence="1">
    <location>
        <begin position="38"/>
        <end position="56"/>
    </location>
</feature>
<dbReference type="PANTHER" id="PTHR40448">
    <property type="entry name" value="TWO-COMPONENT SENSOR HISTIDINE KINASE"/>
    <property type="match status" value="1"/>
</dbReference>
<feature type="transmembrane region" description="Helical" evidence="1">
    <location>
        <begin position="62"/>
        <end position="82"/>
    </location>
</feature>
<feature type="domain" description="Sensor histidine kinase NatK-like C-terminal" evidence="2">
    <location>
        <begin position="335"/>
        <end position="433"/>
    </location>
</feature>
<dbReference type="Pfam" id="PF14501">
    <property type="entry name" value="HATPase_c_5"/>
    <property type="match status" value="1"/>
</dbReference>
<evidence type="ECO:0000313" key="4">
    <source>
        <dbReference type="Proteomes" id="UP000775686"/>
    </source>
</evidence>
<protein>
    <submittedName>
        <fullName evidence="3">GHKL domain-containing protein</fullName>
    </submittedName>
</protein>
<gene>
    <name evidence="3" type="ORF">H6A32_09025</name>
</gene>
<feature type="transmembrane region" description="Helical" evidence="1">
    <location>
        <begin position="163"/>
        <end position="179"/>
    </location>
</feature>
<dbReference type="InterPro" id="IPR036890">
    <property type="entry name" value="HATPase_C_sf"/>
</dbReference>
<keyword evidence="1" id="KW-0812">Transmembrane</keyword>
<dbReference type="PANTHER" id="PTHR40448:SF1">
    <property type="entry name" value="TWO-COMPONENT SENSOR HISTIDINE KINASE"/>
    <property type="match status" value="1"/>
</dbReference>
<feature type="transmembrane region" description="Helical" evidence="1">
    <location>
        <begin position="191"/>
        <end position="215"/>
    </location>
</feature>
<accession>A0ABS2EHK3</accession>
<evidence type="ECO:0000256" key="1">
    <source>
        <dbReference type="SAM" id="Phobius"/>
    </source>
</evidence>
<keyword evidence="1" id="KW-0472">Membrane</keyword>
<comment type="caution">
    <text evidence="3">The sequence shown here is derived from an EMBL/GenBank/DDBJ whole genome shotgun (WGS) entry which is preliminary data.</text>
</comment>
<dbReference type="Proteomes" id="UP000775686">
    <property type="component" value="Unassembled WGS sequence"/>
</dbReference>
<evidence type="ECO:0000313" key="3">
    <source>
        <dbReference type="EMBL" id="MBM6744450.1"/>
    </source>
</evidence>
<proteinExistence type="predicted"/>